<name>A0A1S3KA72_LINAN</name>
<protein>
    <submittedName>
        <fullName evidence="3">Uncharacterized protein LOC106179887 isoform X1</fullName>
    </submittedName>
</protein>
<feature type="region of interest" description="Disordered" evidence="1">
    <location>
        <begin position="1"/>
        <end position="25"/>
    </location>
</feature>
<feature type="compositionally biased region" description="Basic and acidic residues" evidence="1">
    <location>
        <begin position="74"/>
        <end position="91"/>
    </location>
</feature>
<evidence type="ECO:0000313" key="3">
    <source>
        <dbReference type="RefSeq" id="XP_013419146.1"/>
    </source>
</evidence>
<dbReference type="OrthoDB" id="79480at2759"/>
<evidence type="ECO:0000313" key="2">
    <source>
        <dbReference type="Proteomes" id="UP000085678"/>
    </source>
</evidence>
<dbReference type="KEGG" id="lak:106179887"/>
<gene>
    <name evidence="3" type="primary">LOC106179887</name>
</gene>
<sequence length="166" mass="18533">MIAECIEVPDMDAPTENAGKTTLQCPPSKKLKQARLPFKMLVSKTTLNPPTASIGKKRKLSDQEVPLSKLPKSVKTDEKKSKNKETSHIATEENEVSSSSETEKHYEAEHSEIKLSKNNKSGLIETFFNKCQTKNDIVHSTSDVVDLSGPEEKRVMSTTRLVRMMT</sequence>
<proteinExistence type="predicted"/>
<accession>A0A1S3KA72</accession>
<organism evidence="2 3">
    <name type="scientific">Lingula anatina</name>
    <name type="common">Brachiopod</name>
    <name type="synonym">Lingula unguis</name>
    <dbReference type="NCBI Taxonomy" id="7574"/>
    <lineage>
        <taxon>Eukaryota</taxon>
        <taxon>Metazoa</taxon>
        <taxon>Spiralia</taxon>
        <taxon>Lophotrochozoa</taxon>
        <taxon>Brachiopoda</taxon>
        <taxon>Linguliformea</taxon>
        <taxon>Lingulata</taxon>
        <taxon>Lingulida</taxon>
        <taxon>Linguloidea</taxon>
        <taxon>Lingulidae</taxon>
        <taxon>Lingula</taxon>
    </lineage>
</organism>
<keyword evidence="2" id="KW-1185">Reference proteome</keyword>
<feature type="compositionally biased region" description="Basic and acidic residues" evidence="1">
    <location>
        <begin position="101"/>
        <end position="113"/>
    </location>
</feature>
<dbReference type="Proteomes" id="UP000085678">
    <property type="component" value="Unplaced"/>
</dbReference>
<dbReference type="RefSeq" id="XP_013419146.1">
    <property type="nucleotide sequence ID" value="XM_013563692.1"/>
</dbReference>
<dbReference type="InParanoid" id="A0A1S3KA72"/>
<dbReference type="GeneID" id="106179887"/>
<feature type="region of interest" description="Disordered" evidence="1">
    <location>
        <begin position="43"/>
        <end position="113"/>
    </location>
</feature>
<evidence type="ECO:0000256" key="1">
    <source>
        <dbReference type="SAM" id="MobiDB-lite"/>
    </source>
</evidence>
<reference evidence="3" key="1">
    <citation type="submission" date="2025-08" db="UniProtKB">
        <authorList>
            <consortium name="RefSeq"/>
        </authorList>
    </citation>
    <scope>IDENTIFICATION</scope>
    <source>
        <tissue evidence="3">Gonads</tissue>
    </source>
</reference>
<dbReference type="AlphaFoldDB" id="A0A1S3KA72"/>